<dbReference type="EMBL" id="JACBAF010001281">
    <property type="protein sequence ID" value="KAF7174630.1"/>
    <property type="molecule type" value="Genomic_DNA"/>
</dbReference>
<dbReference type="Proteomes" id="UP000662466">
    <property type="component" value="Unassembled WGS sequence"/>
</dbReference>
<evidence type="ECO:0000313" key="3">
    <source>
        <dbReference type="Proteomes" id="UP000630445"/>
    </source>
</evidence>
<accession>A0A8H6QJ95</accession>
<keyword evidence="3" id="KW-1185">Reference proteome</keyword>
<evidence type="ECO:0000313" key="4">
    <source>
        <dbReference type="Proteomes" id="UP000662466"/>
    </source>
</evidence>
<proteinExistence type="predicted"/>
<gene>
    <name evidence="1" type="ORF">CNMCM5793_008973</name>
    <name evidence="2" type="ORF">CNMCM6106_000090</name>
</gene>
<organism evidence="2 4">
    <name type="scientific">Aspergillus hiratsukae</name>
    <dbReference type="NCBI Taxonomy" id="1194566"/>
    <lineage>
        <taxon>Eukaryota</taxon>
        <taxon>Fungi</taxon>
        <taxon>Dikarya</taxon>
        <taxon>Ascomycota</taxon>
        <taxon>Pezizomycotina</taxon>
        <taxon>Eurotiomycetes</taxon>
        <taxon>Eurotiomycetidae</taxon>
        <taxon>Eurotiales</taxon>
        <taxon>Aspergillaceae</taxon>
        <taxon>Aspergillus</taxon>
        <taxon>Aspergillus subgen. Fumigati</taxon>
    </lineage>
</organism>
<protein>
    <submittedName>
        <fullName evidence="2">Uncharacterized protein</fullName>
    </submittedName>
</protein>
<name>A0A8H6QJ95_9EURO</name>
<sequence>MVSNAQLSNEPITVSVEKVPNSAPLEYPEVNQVDHLIRGYEGATMVLETMRSRLQAAKEQKLELPHERLKRLEEELDWHQHENDFYGICYDIYQRLYSKVIEVSQHIILQSYFEPRSTPNGDPFLYDALSRLNTAVKESQVDEYQAEVAWKGYWSIPKAVDPSSSWI</sequence>
<evidence type="ECO:0000313" key="1">
    <source>
        <dbReference type="EMBL" id="KAF7142184.1"/>
    </source>
</evidence>
<dbReference type="EMBL" id="JACBAD010001282">
    <property type="protein sequence ID" value="KAF7142184.1"/>
    <property type="molecule type" value="Genomic_DNA"/>
</dbReference>
<dbReference type="OrthoDB" id="4463754at2759"/>
<comment type="caution">
    <text evidence="2">The sequence shown here is derived from an EMBL/GenBank/DDBJ whole genome shotgun (WGS) entry which is preliminary data.</text>
</comment>
<dbReference type="AlphaFoldDB" id="A0A8H6QJ95"/>
<reference evidence="2" key="1">
    <citation type="submission" date="2020-06" db="EMBL/GenBank/DDBJ databases">
        <title>Draft genome sequences of strains closely related to Aspergillus parafelis and Aspergillus hiratsukae.</title>
        <authorList>
            <person name="Dos Santos R.A.C."/>
            <person name="Rivero-Menendez O."/>
            <person name="Steenwyk J.L."/>
            <person name="Mead M.E."/>
            <person name="Goldman G.H."/>
            <person name="Alastruey-Izquierdo A."/>
            <person name="Rokas A."/>
        </authorList>
    </citation>
    <scope>NUCLEOTIDE SEQUENCE</scope>
    <source>
        <strain evidence="1">CNM-CM5793</strain>
        <strain evidence="2">CNM-CM6106</strain>
    </source>
</reference>
<evidence type="ECO:0000313" key="2">
    <source>
        <dbReference type="EMBL" id="KAF7174630.1"/>
    </source>
</evidence>
<dbReference type="Proteomes" id="UP000630445">
    <property type="component" value="Unassembled WGS sequence"/>
</dbReference>